<feature type="signal peptide" evidence="10">
    <location>
        <begin position="1"/>
        <end position="18"/>
    </location>
</feature>
<keyword evidence="5" id="KW-1015">Disulfide bond</keyword>
<keyword evidence="4" id="KW-0560">Oxidoreductase</keyword>
<evidence type="ECO:0000256" key="9">
    <source>
        <dbReference type="ARBA" id="ARBA00049091"/>
    </source>
</evidence>
<evidence type="ECO:0000256" key="3">
    <source>
        <dbReference type="ARBA" id="ARBA00022862"/>
    </source>
</evidence>
<dbReference type="Gene3D" id="3.40.30.10">
    <property type="entry name" value="Glutaredoxin"/>
    <property type="match status" value="1"/>
</dbReference>
<protein>
    <recommendedName>
        <fullName evidence="1">thioredoxin-dependent peroxiredoxin</fullName>
        <ecNumber evidence="1">1.11.1.24</ecNumber>
    </recommendedName>
    <alternativeName>
        <fullName evidence="7">Thioredoxin peroxidase</fullName>
    </alternativeName>
</protein>
<dbReference type="AlphaFoldDB" id="A0A7S0GCH1"/>
<dbReference type="InterPro" id="IPR013766">
    <property type="entry name" value="Thioredoxin_domain"/>
</dbReference>
<evidence type="ECO:0000256" key="5">
    <source>
        <dbReference type="ARBA" id="ARBA00023157"/>
    </source>
</evidence>
<dbReference type="GO" id="GO:0045454">
    <property type="term" value="P:cell redox homeostasis"/>
    <property type="evidence" value="ECO:0007669"/>
    <property type="project" value="TreeGrafter"/>
</dbReference>
<evidence type="ECO:0000256" key="1">
    <source>
        <dbReference type="ARBA" id="ARBA00013017"/>
    </source>
</evidence>
<evidence type="ECO:0000259" key="11">
    <source>
        <dbReference type="PROSITE" id="PS51352"/>
    </source>
</evidence>
<evidence type="ECO:0000256" key="6">
    <source>
        <dbReference type="ARBA" id="ARBA00023284"/>
    </source>
</evidence>
<dbReference type="SUPFAM" id="SSF52833">
    <property type="entry name" value="Thioredoxin-like"/>
    <property type="match status" value="1"/>
</dbReference>
<evidence type="ECO:0000256" key="8">
    <source>
        <dbReference type="ARBA" id="ARBA00038489"/>
    </source>
</evidence>
<gene>
    <name evidence="12" type="ORF">PINE0816_LOCUS8019</name>
</gene>
<dbReference type="InterPro" id="IPR000866">
    <property type="entry name" value="AhpC/TSA"/>
</dbReference>
<dbReference type="Pfam" id="PF00578">
    <property type="entry name" value="AhpC-TSA"/>
    <property type="match status" value="1"/>
</dbReference>
<name>A0A7S0GCH1_9STRA</name>
<keyword evidence="2" id="KW-0575">Peroxidase</keyword>
<dbReference type="InterPro" id="IPR036249">
    <property type="entry name" value="Thioredoxin-like_sf"/>
</dbReference>
<dbReference type="GO" id="GO:0034599">
    <property type="term" value="P:cellular response to oxidative stress"/>
    <property type="evidence" value="ECO:0007669"/>
    <property type="project" value="TreeGrafter"/>
</dbReference>
<proteinExistence type="inferred from homology"/>
<evidence type="ECO:0000256" key="2">
    <source>
        <dbReference type="ARBA" id="ARBA00022559"/>
    </source>
</evidence>
<dbReference type="EC" id="1.11.1.24" evidence="1"/>
<evidence type="ECO:0000313" key="12">
    <source>
        <dbReference type="EMBL" id="CAD8411894.1"/>
    </source>
</evidence>
<dbReference type="PANTHER" id="PTHR42801:SF4">
    <property type="entry name" value="AHPC_TSA FAMILY PROTEIN"/>
    <property type="match status" value="1"/>
</dbReference>
<keyword evidence="6" id="KW-0676">Redox-active center</keyword>
<comment type="catalytic activity">
    <reaction evidence="9">
        <text>a hydroperoxide + [thioredoxin]-dithiol = an alcohol + [thioredoxin]-disulfide + H2O</text>
        <dbReference type="Rhea" id="RHEA:62620"/>
        <dbReference type="Rhea" id="RHEA-COMP:10698"/>
        <dbReference type="Rhea" id="RHEA-COMP:10700"/>
        <dbReference type="ChEBI" id="CHEBI:15377"/>
        <dbReference type="ChEBI" id="CHEBI:29950"/>
        <dbReference type="ChEBI" id="CHEBI:30879"/>
        <dbReference type="ChEBI" id="CHEBI:35924"/>
        <dbReference type="ChEBI" id="CHEBI:50058"/>
        <dbReference type="EC" id="1.11.1.24"/>
    </reaction>
</comment>
<evidence type="ECO:0000256" key="10">
    <source>
        <dbReference type="SAM" id="SignalP"/>
    </source>
</evidence>
<dbReference type="GO" id="GO:0008379">
    <property type="term" value="F:thioredoxin peroxidase activity"/>
    <property type="evidence" value="ECO:0007669"/>
    <property type="project" value="TreeGrafter"/>
</dbReference>
<accession>A0A7S0GCH1</accession>
<dbReference type="InterPro" id="IPR050924">
    <property type="entry name" value="Peroxiredoxin_BCP/PrxQ"/>
</dbReference>
<feature type="domain" description="Thioredoxin" evidence="11">
    <location>
        <begin position="35"/>
        <end position="171"/>
    </location>
</feature>
<evidence type="ECO:0000256" key="7">
    <source>
        <dbReference type="ARBA" id="ARBA00032824"/>
    </source>
</evidence>
<dbReference type="PANTHER" id="PTHR42801">
    <property type="entry name" value="THIOREDOXIN-DEPENDENT PEROXIDE REDUCTASE"/>
    <property type="match status" value="1"/>
</dbReference>
<keyword evidence="10" id="KW-0732">Signal</keyword>
<dbReference type="PROSITE" id="PS51352">
    <property type="entry name" value="THIOREDOXIN_2"/>
    <property type="match status" value="1"/>
</dbReference>
<feature type="chain" id="PRO_5030605727" description="thioredoxin-dependent peroxiredoxin" evidence="10">
    <location>
        <begin position="19"/>
        <end position="185"/>
    </location>
</feature>
<organism evidence="12">
    <name type="scientific">Proboscia inermis</name>
    <dbReference type="NCBI Taxonomy" id="420281"/>
    <lineage>
        <taxon>Eukaryota</taxon>
        <taxon>Sar</taxon>
        <taxon>Stramenopiles</taxon>
        <taxon>Ochrophyta</taxon>
        <taxon>Bacillariophyta</taxon>
        <taxon>Coscinodiscophyceae</taxon>
        <taxon>Rhizosoleniophycidae</taxon>
        <taxon>Rhizosoleniales</taxon>
        <taxon>Rhizosoleniaceae</taxon>
        <taxon>Proboscia</taxon>
    </lineage>
</organism>
<reference evidence="12" key="1">
    <citation type="submission" date="2021-01" db="EMBL/GenBank/DDBJ databases">
        <authorList>
            <person name="Corre E."/>
            <person name="Pelletier E."/>
            <person name="Niang G."/>
            <person name="Scheremetjew M."/>
            <person name="Finn R."/>
            <person name="Kale V."/>
            <person name="Holt S."/>
            <person name="Cochrane G."/>
            <person name="Meng A."/>
            <person name="Brown T."/>
            <person name="Cohen L."/>
        </authorList>
    </citation>
    <scope>NUCLEOTIDE SEQUENCE</scope>
    <source>
        <strain evidence="12">CCAP1064/1</strain>
    </source>
</reference>
<keyword evidence="3" id="KW-0049">Antioxidant</keyword>
<sequence>MKSVVLISFLISSLLVDGFSPAFTTRRSSSLSMGLKVGDSFPKEALKKFGASGKKSVIFFFGSDDSPSCKKQNSAFDEQAADFKKAGATVIGVRNEAGAKNTPDVAQTLVIDESDAVRNEIGIAKDLFGLLGGRETYVVGKDGTVGFVFNDQFKPEDHVSKALAYVESTAASGGSGGFDLGSFFK</sequence>
<evidence type="ECO:0000256" key="4">
    <source>
        <dbReference type="ARBA" id="ARBA00023002"/>
    </source>
</evidence>
<dbReference type="EMBL" id="HBEL01016781">
    <property type="protein sequence ID" value="CAD8411894.1"/>
    <property type="molecule type" value="Transcribed_RNA"/>
</dbReference>
<dbReference type="GO" id="GO:0005737">
    <property type="term" value="C:cytoplasm"/>
    <property type="evidence" value="ECO:0007669"/>
    <property type="project" value="TreeGrafter"/>
</dbReference>
<comment type="similarity">
    <text evidence="8">Belongs to the peroxiredoxin family. BCP/PrxQ subfamily.</text>
</comment>